<dbReference type="SUPFAM" id="SSF74650">
    <property type="entry name" value="Galactose mutarotase-like"/>
    <property type="match status" value="1"/>
</dbReference>
<evidence type="ECO:0000313" key="2">
    <source>
        <dbReference type="Proteomes" id="UP000295096"/>
    </source>
</evidence>
<dbReference type="OrthoDB" id="9796517at2"/>
<dbReference type="Gene3D" id="2.70.98.10">
    <property type="match status" value="1"/>
</dbReference>
<dbReference type="RefSeq" id="WP_133289348.1">
    <property type="nucleotide sequence ID" value="NZ_SMSJ01000017.1"/>
</dbReference>
<dbReference type="InterPro" id="IPR014718">
    <property type="entry name" value="GH-type_carb-bd"/>
</dbReference>
<reference evidence="1 2" key="1">
    <citation type="journal article" date="2016" name="J. Microbiol.">
        <title>Dankookia rubra gen. nov., sp. nov., an alphaproteobacterium isolated from sediment of a shallow stream.</title>
        <authorList>
            <person name="Kim W.H."/>
            <person name="Kim D.H."/>
            <person name="Kang K."/>
            <person name="Ahn T.Y."/>
        </authorList>
    </citation>
    <scope>NUCLEOTIDE SEQUENCE [LARGE SCALE GENOMIC DNA]</scope>
    <source>
        <strain evidence="1 2">JCM30602</strain>
    </source>
</reference>
<dbReference type="EMBL" id="SMSJ01000017">
    <property type="protein sequence ID" value="TDH61769.1"/>
    <property type="molecule type" value="Genomic_DNA"/>
</dbReference>
<dbReference type="GO" id="GO:0016853">
    <property type="term" value="F:isomerase activity"/>
    <property type="evidence" value="ECO:0007669"/>
    <property type="project" value="InterPro"/>
</dbReference>
<dbReference type="AlphaFoldDB" id="A0A4R5QGC0"/>
<sequence length="292" mass="30393">MDGARIAGGLVLAAAGWEAMLLPGQGAAFARLAFRGIEVLTPLPLGADPNASFAGAFLMAPWTNRLDEGRLPVGGTTWHLPVNRPADATAIHGLVRDAAWTVAESGAAHAVLQQQGDAEAAGVPWHWQARLEVALEAAGLRLAVSLTNAGAQPFPFGCGWHPFFARPPGTRLRFAATTLFARDARCLPIAAQPSPGVDGAEPAYEALDTHFAGWDGVAEIVRPDLALQLRASGAWAGNLQVFAPAGSHILCVEPVSHVPDAPNRPDFARFGPLSLLAPGESLQAALRIAASA</sequence>
<dbReference type="InterPro" id="IPR011013">
    <property type="entry name" value="Gal_mutarotase_sf_dom"/>
</dbReference>
<keyword evidence="2" id="KW-1185">Reference proteome</keyword>
<comment type="caution">
    <text evidence="1">The sequence shown here is derived from an EMBL/GenBank/DDBJ whole genome shotgun (WGS) entry which is preliminary data.</text>
</comment>
<organism evidence="1 2">
    <name type="scientific">Dankookia rubra</name>
    <dbReference type="NCBI Taxonomy" id="1442381"/>
    <lineage>
        <taxon>Bacteria</taxon>
        <taxon>Pseudomonadati</taxon>
        <taxon>Pseudomonadota</taxon>
        <taxon>Alphaproteobacteria</taxon>
        <taxon>Acetobacterales</taxon>
        <taxon>Roseomonadaceae</taxon>
        <taxon>Dankookia</taxon>
    </lineage>
</organism>
<evidence type="ECO:0000313" key="1">
    <source>
        <dbReference type="EMBL" id="TDH61769.1"/>
    </source>
</evidence>
<dbReference type="GO" id="GO:0005975">
    <property type="term" value="P:carbohydrate metabolic process"/>
    <property type="evidence" value="ECO:0007669"/>
    <property type="project" value="InterPro"/>
</dbReference>
<dbReference type="InterPro" id="IPR008183">
    <property type="entry name" value="Aldose_1/G6P_1-epimerase"/>
</dbReference>
<proteinExistence type="predicted"/>
<name>A0A4R5QGC0_9PROT</name>
<dbReference type="Pfam" id="PF01263">
    <property type="entry name" value="Aldose_epim"/>
    <property type="match status" value="1"/>
</dbReference>
<protein>
    <submittedName>
        <fullName evidence="1">Aldose epimerase</fullName>
    </submittedName>
</protein>
<gene>
    <name evidence="1" type="ORF">E2C06_14610</name>
</gene>
<dbReference type="GO" id="GO:0030246">
    <property type="term" value="F:carbohydrate binding"/>
    <property type="evidence" value="ECO:0007669"/>
    <property type="project" value="InterPro"/>
</dbReference>
<accession>A0A4R5QGC0</accession>
<dbReference type="Proteomes" id="UP000295096">
    <property type="component" value="Unassembled WGS sequence"/>
</dbReference>